<dbReference type="Proteomes" id="UP000244956">
    <property type="component" value="Unassembled WGS sequence"/>
</dbReference>
<gene>
    <name evidence="3" type="ORF">DDZ16_05030</name>
</gene>
<sequence>MFYVLTLLLSVSCNVITKLDKSVCEEKHLFILSGQSNMARLNEKESFEPILKQKLGNESVSVVKYAMGSQSIRRWYRNWKPAQGDLPKADPCLYDSLMLKVYPEVEKENFATVSFIWMQGERDAREKHGGVYEESLLGLYNQLCQDLDRKDVNFIIGRLSDFDMLNEKYIHWTMIRDIQVKVAESNPRFDWINTDDLNDGVNRRGKEIKNDLHMSAEGYIKMGERFAQKSIKLIESTK</sequence>
<proteinExistence type="predicted"/>
<dbReference type="Gene3D" id="3.40.50.1110">
    <property type="entry name" value="SGNH hydrolase"/>
    <property type="match status" value="1"/>
</dbReference>
<dbReference type="InterPro" id="IPR005181">
    <property type="entry name" value="SASA"/>
</dbReference>
<evidence type="ECO:0000256" key="1">
    <source>
        <dbReference type="ARBA" id="ARBA00022801"/>
    </source>
</evidence>
<name>A0A2U2BBU9_9BACT</name>
<comment type="caution">
    <text evidence="3">The sequence shown here is derived from an EMBL/GenBank/DDBJ whole genome shotgun (WGS) entry which is preliminary data.</text>
</comment>
<accession>A0A2U2BBU9</accession>
<dbReference type="GO" id="GO:0016788">
    <property type="term" value="F:hydrolase activity, acting on ester bonds"/>
    <property type="evidence" value="ECO:0007669"/>
    <property type="project" value="UniProtKB-ARBA"/>
</dbReference>
<dbReference type="SUPFAM" id="SSF52266">
    <property type="entry name" value="SGNH hydrolase"/>
    <property type="match status" value="1"/>
</dbReference>
<evidence type="ECO:0000313" key="3">
    <source>
        <dbReference type="EMBL" id="PWE00539.1"/>
    </source>
</evidence>
<organism evidence="3 4">
    <name type="scientific">Marinilabilia rubra</name>
    <dbReference type="NCBI Taxonomy" id="2162893"/>
    <lineage>
        <taxon>Bacteria</taxon>
        <taxon>Pseudomonadati</taxon>
        <taxon>Bacteroidota</taxon>
        <taxon>Bacteroidia</taxon>
        <taxon>Marinilabiliales</taxon>
        <taxon>Marinilabiliaceae</taxon>
        <taxon>Marinilabilia</taxon>
    </lineage>
</organism>
<dbReference type="EMBL" id="QEWP01000003">
    <property type="protein sequence ID" value="PWE00539.1"/>
    <property type="molecule type" value="Genomic_DNA"/>
</dbReference>
<dbReference type="PANTHER" id="PTHR31988">
    <property type="entry name" value="ESTERASE, PUTATIVE (DUF303)-RELATED"/>
    <property type="match status" value="1"/>
</dbReference>
<dbReference type="PANTHER" id="PTHR31988:SF19">
    <property type="entry name" value="9-O-ACETYL-N-ACETYLNEURAMINIC ACID DEACETYLASE-RELATED"/>
    <property type="match status" value="1"/>
</dbReference>
<evidence type="ECO:0000259" key="2">
    <source>
        <dbReference type="Pfam" id="PF03629"/>
    </source>
</evidence>
<dbReference type="OrthoDB" id="9795554at2"/>
<dbReference type="AlphaFoldDB" id="A0A2U2BBU9"/>
<keyword evidence="4" id="KW-1185">Reference proteome</keyword>
<keyword evidence="1" id="KW-0378">Hydrolase</keyword>
<reference evidence="3 4" key="1">
    <citation type="submission" date="2018-05" db="EMBL/GenBank/DDBJ databases">
        <title>Marinilabilia rubrum sp. nov., isolated from saltern sediment.</title>
        <authorList>
            <person name="Zhang R."/>
        </authorList>
    </citation>
    <scope>NUCLEOTIDE SEQUENCE [LARGE SCALE GENOMIC DNA]</scope>
    <source>
        <strain evidence="3 4">WTE16</strain>
    </source>
</reference>
<dbReference type="Pfam" id="PF03629">
    <property type="entry name" value="SASA"/>
    <property type="match status" value="1"/>
</dbReference>
<dbReference type="InterPro" id="IPR052940">
    <property type="entry name" value="Carb_Esterase_6"/>
</dbReference>
<feature type="domain" description="Sialate O-acetylesterase" evidence="2">
    <location>
        <begin position="51"/>
        <end position="231"/>
    </location>
</feature>
<evidence type="ECO:0000313" key="4">
    <source>
        <dbReference type="Proteomes" id="UP000244956"/>
    </source>
</evidence>
<protein>
    <submittedName>
        <fullName evidence="3">Acetyl xylan esterase</fullName>
    </submittedName>
</protein>
<dbReference type="InterPro" id="IPR036514">
    <property type="entry name" value="SGNH_hydro_sf"/>
</dbReference>